<organism evidence="3">
    <name type="scientific">Flavobacterium sp. WC2409</name>
    <dbReference type="NCBI Taxonomy" id="3234139"/>
    <lineage>
        <taxon>Bacteria</taxon>
        <taxon>Pseudomonadati</taxon>
        <taxon>Bacteroidota</taxon>
        <taxon>Flavobacteriia</taxon>
        <taxon>Flavobacteriales</taxon>
        <taxon>Flavobacteriaceae</taxon>
        <taxon>Flavobacterium</taxon>
    </lineage>
</organism>
<name>A0AB39VZM0_9FLAO</name>
<dbReference type="RefSeq" id="WP_369752585.1">
    <property type="nucleotide sequence ID" value="NZ_CP165625.1"/>
</dbReference>
<reference evidence="3" key="1">
    <citation type="submission" date="2024-07" db="EMBL/GenBank/DDBJ databases">
        <authorList>
            <person name="Biller S.J."/>
        </authorList>
    </citation>
    <scope>NUCLEOTIDE SEQUENCE</scope>
    <source>
        <strain evidence="3">WC2409</strain>
    </source>
</reference>
<evidence type="ECO:0000313" key="3">
    <source>
        <dbReference type="EMBL" id="XDU94629.1"/>
    </source>
</evidence>
<accession>A0AB39VZM0</accession>
<dbReference type="InterPro" id="IPR046235">
    <property type="entry name" value="DUF6268"/>
</dbReference>
<gene>
    <name evidence="3" type="ORF">AB3G34_12120</name>
</gene>
<evidence type="ECO:0000259" key="2">
    <source>
        <dbReference type="Pfam" id="PF19783"/>
    </source>
</evidence>
<evidence type="ECO:0000256" key="1">
    <source>
        <dbReference type="SAM" id="SignalP"/>
    </source>
</evidence>
<protein>
    <submittedName>
        <fullName evidence="3">DUF6268 family outer membrane beta-barrel protein</fullName>
    </submittedName>
</protein>
<sequence>MRIKIYAALLFLFSILDISAQSSFSLELNTKTEPTEKITRNETEIGFGVLKNIGSEIKITNTLKYKKTGINYELEKYNLQDNLTNFSSFENNFEITYALNRKTSLNIEIKPTINFEENVGISDVNILGGLKINHIFNPSNSISIGTQRSTLFGKTTILPTFSFLHRMHQNMAIEIGFPNSQFSYSNNNKNTFLFKNNFQGAIYNLDTPEPNDNYNNATKMTYSQMATTLEYERSIDSSWSINFKGGYGFHNKYYLTDNKGDLKYDFNSNNGYIFNIGIKFKH</sequence>
<feature type="domain" description="DUF6268" evidence="2">
    <location>
        <begin position="22"/>
        <end position="280"/>
    </location>
</feature>
<dbReference type="Pfam" id="PF19783">
    <property type="entry name" value="DUF6268"/>
    <property type="match status" value="1"/>
</dbReference>
<dbReference type="AlphaFoldDB" id="A0AB39VZM0"/>
<feature type="chain" id="PRO_5044302388" evidence="1">
    <location>
        <begin position="21"/>
        <end position="282"/>
    </location>
</feature>
<dbReference type="EMBL" id="CP165625">
    <property type="protein sequence ID" value="XDU94629.1"/>
    <property type="molecule type" value="Genomic_DNA"/>
</dbReference>
<keyword evidence="1" id="KW-0732">Signal</keyword>
<proteinExistence type="predicted"/>
<feature type="signal peptide" evidence="1">
    <location>
        <begin position="1"/>
        <end position="20"/>
    </location>
</feature>